<dbReference type="InterPro" id="IPR002043">
    <property type="entry name" value="UDG_fam1"/>
</dbReference>
<keyword evidence="9" id="KW-0963">Cytoplasm</keyword>
<comment type="similarity">
    <text evidence="3 9 11">Belongs to the uracil-DNA glycosylase (UDG) superfamily. UNG family.</text>
</comment>
<dbReference type="FunFam" id="3.40.470.10:FF:000001">
    <property type="entry name" value="Uracil-DNA glycosylase"/>
    <property type="match status" value="1"/>
</dbReference>
<evidence type="ECO:0000256" key="9">
    <source>
        <dbReference type="HAMAP-Rule" id="MF_00148"/>
    </source>
</evidence>
<dbReference type="SMART" id="SM00986">
    <property type="entry name" value="UDG"/>
    <property type="match status" value="1"/>
</dbReference>
<dbReference type="NCBIfam" id="TIGR00628">
    <property type="entry name" value="ung"/>
    <property type="match status" value="1"/>
</dbReference>
<evidence type="ECO:0000256" key="7">
    <source>
        <dbReference type="ARBA" id="ARBA00022801"/>
    </source>
</evidence>
<dbReference type="EC" id="3.2.2.27" evidence="4 9"/>
<feature type="domain" description="Uracil-DNA glycosylase-like" evidence="12">
    <location>
        <begin position="55"/>
        <end position="214"/>
    </location>
</feature>
<dbReference type="InterPro" id="IPR036895">
    <property type="entry name" value="Uracil-DNA_glycosylase-like_sf"/>
</dbReference>
<evidence type="ECO:0000256" key="4">
    <source>
        <dbReference type="ARBA" id="ARBA00012030"/>
    </source>
</evidence>
<evidence type="ECO:0000256" key="10">
    <source>
        <dbReference type="PROSITE-ProRule" id="PRU10072"/>
    </source>
</evidence>
<dbReference type="HAMAP" id="MF_00148">
    <property type="entry name" value="UDG"/>
    <property type="match status" value="1"/>
</dbReference>
<dbReference type="AlphaFoldDB" id="A0A8J6P735"/>
<dbReference type="SUPFAM" id="SSF52141">
    <property type="entry name" value="Uracil-DNA glycosylase-like"/>
    <property type="match status" value="1"/>
</dbReference>
<comment type="caution">
    <text evidence="13">The sequence shown here is derived from an EMBL/GenBank/DDBJ whole genome shotgun (WGS) entry which is preliminary data.</text>
</comment>
<reference evidence="13 14" key="1">
    <citation type="submission" date="2020-08" db="EMBL/GenBank/DDBJ databases">
        <title>Bridging the membrane lipid divide: bacteria of the FCB group superphylum have the potential to synthesize archaeal ether lipids.</title>
        <authorList>
            <person name="Villanueva L."/>
            <person name="Von Meijenfeldt F.A.B."/>
            <person name="Westbye A.B."/>
            <person name="Yadav S."/>
            <person name="Hopmans E.C."/>
            <person name="Dutilh B.E."/>
            <person name="Sinninghe Damste J.S."/>
        </authorList>
    </citation>
    <scope>NUCLEOTIDE SEQUENCE [LARGE SCALE GENOMIC DNA]</scope>
    <source>
        <strain evidence="13">NIOZ-UU100</strain>
    </source>
</reference>
<dbReference type="GO" id="GO:0097510">
    <property type="term" value="P:base-excision repair, AP site formation via deaminated base removal"/>
    <property type="evidence" value="ECO:0007669"/>
    <property type="project" value="TreeGrafter"/>
</dbReference>
<accession>A0A8J6P735</accession>
<keyword evidence="6 9" id="KW-0227">DNA damage</keyword>
<evidence type="ECO:0000256" key="8">
    <source>
        <dbReference type="ARBA" id="ARBA00023204"/>
    </source>
</evidence>
<dbReference type="NCBIfam" id="NF003589">
    <property type="entry name" value="PRK05254.1-2"/>
    <property type="match status" value="1"/>
</dbReference>
<evidence type="ECO:0000256" key="5">
    <source>
        <dbReference type="ARBA" id="ARBA00018429"/>
    </source>
</evidence>
<keyword evidence="8 9" id="KW-0234">DNA repair</keyword>
<evidence type="ECO:0000256" key="6">
    <source>
        <dbReference type="ARBA" id="ARBA00022763"/>
    </source>
</evidence>
<dbReference type="Pfam" id="PF03167">
    <property type="entry name" value="UDG"/>
    <property type="match status" value="1"/>
</dbReference>
<dbReference type="EMBL" id="JACNFK010000020">
    <property type="protein sequence ID" value="MBC8519313.1"/>
    <property type="molecule type" value="Genomic_DNA"/>
</dbReference>
<dbReference type="InterPro" id="IPR005122">
    <property type="entry name" value="Uracil-DNA_glycosylase-like"/>
</dbReference>
<evidence type="ECO:0000256" key="11">
    <source>
        <dbReference type="RuleBase" id="RU003780"/>
    </source>
</evidence>
<keyword evidence="13" id="KW-0326">Glycosidase</keyword>
<dbReference type="NCBIfam" id="NF003591">
    <property type="entry name" value="PRK05254.1-4"/>
    <property type="match status" value="1"/>
</dbReference>
<evidence type="ECO:0000259" key="12">
    <source>
        <dbReference type="SMART" id="SM00986"/>
    </source>
</evidence>
<name>A0A8J6P735_9GAMM</name>
<dbReference type="PANTHER" id="PTHR11264">
    <property type="entry name" value="URACIL-DNA GLYCOSYLASE"/>
    <property type="match status" value="1"/>
</dbReference>
<comment type="subcellular location">
    <subcellularLocation>
        <location evidence="9">Cytoplasm</location>
    </subcellularLocation>
</comment>
<keyword evidence="7 9" id="KW-0378">Hydrolase</keyword>
<dbReference type="GO" id="GO:0004844">
    <property type="term" value="F:uracil DNA N-glycosylase activity"/>
    <property type="evidence" value="ECO:0007669"/>
    <property type="project" value="UniProtKB-UniRule"/>
</dbReference>
<dbReference type="InterPro" id="IPR018085">
    <property type="entry name" value="Ura-DNA_Glyclase_AS"/>
</dbReference>
<evidence type="ECO:0000256" key="3">
    <source>
        <dbReference type="ARBA" id="ARBA00008184"/>
    </source>
</evidence>
<dbReference type="Proteomes" id="UP000654401">
    <property type="component" value="Unassembled WGS sequence"/>
</dbReference>
<evidence type="ECO:0000256" key="2">
    <source>
        <dbReference type="ARBA" id="ARBA00002631"/>
    </source>
</evidence>
<dbReference type="SMART" id="SM00987">
    <property type="entry name" value="UreE_C"/>
    <property type="match status" value="1"/>
</dbReference>
<sequence>MPATEQIKLGESWKQVLLPEFDKPYMVKLREFLLQRKRGGHTIFPPSNRWFNAFDHTPFKRVKVVIIGQDPYHGDGQAHGLCFSVQPKIKIPPSLVNIYKELESDIGVTNSTGTLTSWADQGVLLLNAVLTVESGSAGAHQGKGWETFTDAAIDHLNRERDHLVFILWGAYAQKKGQRIDREHHLVIQAPHPSPLSAHRGFFGSRPFSQTNDYLLSHGIKPIEWKIES</sequence>
<dbReference type="Gene3D" id="3.40.470.10">
    <property type="entry name" value="Uracil-DNA glycosylase-like domain"/>
    <property type="match status" value="1"/>
</dbReference>
<comment type="function">
    <text evidence="2 9 11">Excises uracil residues from the DNA which can arise as a result of misincorporation of dUMP residues by DNA polymerase or due to deamination of cytosine.</text>
</comment>
<feature type="active site" description="Proton acceptor" evidence="9 10">
    <location>
        <position position="70"/>
    </location>
</feature>
<dbReference type="PROSITE" id="PS00130">
    <property type="entry name" value="U_DNA_GLYCOSYLASE"/>
    <property type="match status" value="1"/>
</dbReference>
<dbReference type="CDD" id="cd10027">
    <property type="entry name" value="UDG-F1-like"/>
    <property type="match status" value="1"/>
</dbReference>
<proteinExistence type="inferred from homology"/>
<dbReference type="PANTHER" id="PTHR11264:SF0">
    <property type="entry name" value="URACIL-DNA GLYCOSYLASE"/>
    <property type="match status" value="1"/>
</dbReference>
<protein>
    <recommendedName>
        <fullName evidence="5 9">Uracil-DNA glycosylase</fullName>
        <shortName evidence="9">UDG</shortName>
        <ecNumber evidence="4 9">3.2.2.27</ecNumber>
    </recommendedName>
</protein>
<comment type="catalytic activity">
    <reaction evidence="1 9 11">
        <text>Hydrolyzes single-stranded DNA or mismatched double-stranded DNA and polynucleotides, releasing free uracil.</text>
        <dbReference type="EC" id="3.2.2.27"/>
    </reaction>
</comment>
<evidence type="ECO:0000313" key="13">
    <source>
        <dbReference type="EMBL" id="MBC8519313.1"/>
    </source>
</evidence>
<evidence type="ECO:0000313" key="14">
    <source>
        <dbReference type="Proteomes" id="UP000654401"/>
    </source>
</evidence>
<dbReference type="NCBIfam" id="NF003588">
    <property type="entry name" value="PRK05254.1-1"/>
    <property type="match status" value="1"/>
</dbReference>
<gene>
    <name evidence="9 13" type="primary">ung</name>
    <name evidence="13" type="ORF">H8D24_02765</name>
</gene>
<dbReference type="NCBIfam" id="NF003592">
    <property type="entry name" value="PRK05254.1-5"/>
    <property type="match status" value="1"/>
</dbReference>
<organism evidence="13 14">
    <name type="scientific">Candidatus Thiopontia autotrophica</name>
    <dbReference type="NCBI Taxonomy" id="2841688"/>
    <lineage>
        <taxon>Bacteria</taxon>
        <taxon>Pseudomonadati</taxon>
        <taxon>Pseudomonadota</taxon>
        <taxon>Gammaproteobacteria</taxon>
        <taxon>Candidatus Thiopontia</taxon>
    </lineage>
</organism>
<evidence type="ECO:0000256" key="1">
    <source>
        <dbReference type="ARBA" id="ARBA00001400"/>
    </source>
</evidence>
<dbReference type="GO" id="GO:0005737">
    <property type="term" value="C:cytoplasm"/>
    <property type="evidence" value="ECO:0007669"/>
    <property type="project" value="UniProtKB-SubCell"/>
</dbReference>